<keyword evidence="6" id="KW-1185">Reference proteome</keyword>
<keyword evidence="3" id="KW-0732">Signal</keyword>
<keyword evidence="2" id="KW-0186">Copper</keyword>
<evidence type="ECO:0000313" key="6">
    <source>
        <dbReference type="Proteomes" id="UP000469462"/>
    </source>
</evidence>
<keyword evidence="2" id="KW-0479">Metal-binding</keyword>
<dbReference type="GO" id="GO:0004784">
    <property type="term" value="F:superoxide dismutase activity"/>
    <property type="evidence" value="ECO:0007669"/>
    <property type="project" value="UniProtKB-EC"/>
</dbReference>
<feature type="signal peptide" evidence="3">
    <location>
        <begin position="1"/>
        <end position="22"/>
    </location>
</feature>
<organism evidence="5 6">
    <name type="scientific">Sutterella seckii</name>
    <dbReference type="NCBI Taxonomy" id="1944635"/>
    <lineage>
        <taxon>Bacteria</taxon>
        <taxon>Pseudomonadati</taxon>
        <taxon>Pseudomonadota</taxon>
        <taxon>Betaproteobacteria</taxon>
        <taxon>Burkholderiales</taxon>
        <taxon>Sutterellaceae</taxon>
        <taxon>Sutterella</taxon>
    </lineage>
</organism>
<comment type="catalytic activity">
    <reaction evidence="2">
        <text>2 superoxide + 2 H(+) = H2O2 + O2</text>
        <dbReference type="Rhea" id="RHEA:20696"/>
        <dbReference type="ChEBI" id="CHEBI:15378"/>
        <dbReference type="ChEBI" id="CHEBI:15379"/>
        <dbReference type="ChEBI" id="CHEBI:16240"/>
        <dbReference type="ChEBI" id="CHEBI:18421"/>
        <dbReference type="EC" id="1.15.1.1"/>
    </reaction>
</comment>
<evidence type="ECO:0000259" key="4">
    <source>
        <dbReference type="Pfam" id="PF00080"/>
    </source>
</evidence>
<feature type="domain" description="Superoxide dismutase copper/zinc binding" evidence="4">
    <location>
        <begin position="59"/>
        <end position="185"/>
    </location>
</feature>
<comment type="similarity">
    <text evidence="1 2">Belongs to the Cu-Zn superoxide dismutase family.</text>
</comment>
<dbReference type="EMBL" id="WEHW01000015">
    <property type="protein sequence ID" value="KAB7651408.1"/>
    <property type="molecule type" value="Genomic_DNA"/>
</dbReference>
<dbReference type="PROSITE" id="PS00087">
    <property type="entry name" value="SOD_CU_ZN_1"/>
    <property type="match status" value="1"/>
</dbReference>
<comment type="caution">
    <text evidence="5">The sequence shown here is derived from an EMBL/GenBank/DDBJ whole genome shotgun (WGS) entry which is preliminary data.</text>
</comment>
<accession>A0AAI9SBZ6</accession>
<dbReference type="InterPro" id="IPR001424">
    <property type="entry name" value="SOD_Cu_Zn_dom"/>
</dbReference>
<dbReference type="InterPro" id="IPR024134">
    <property type="entry name" value="SOD_Cu/Zn_/chaperone"/>
</dbReference>
<dbReference type="Pfam" id="PF00080">
    <property type="entry name" value="Sod_Cu"/>
    <property type="match status" value="1"/>
</dbReference>
<dbReference type="PROSITE" id="PS00332">
    <property type="entry name" value="SOD_CU_ZN_2"/>
    <property type="match status" value="1"/>
</dbReference>
<name>A0AAI9SBZ6_9BURK</name>
<dbReference type="AlphaFoldDB" id="A0AAI9SBZ6"/>
<comment type="function">
    <text evidence="2">Destroys radicals which are normally produced within the cells and which are toxic to biological systems.</text>
</comment>
<dbReference type="InterPro" id="IPR036423">
    <property type="entry name" value="SOD-like_Cu/Zn_dom_sf"/>
</dbReference>
<evidence type="ECO:0000313" key="5">
    <source>
        <dbReference type="EMBL" id="KAB7651408.1"/>
    </source>
</evidence>
<gene>
    <name evidence="5" type="ORF">GBM96_05825</name>
</gene>
<feature type="chain" id="PRO_5042565406" description="Superoxide dismutase [Cu-Zn]" evidence="3">
    <location>
        <begin position="23"/>
        <end position="186"/>
    </location>
</feature>
<evidence type="ECO:0000256" key="2">
    <source>
        <dbReference type="RuleBase" id="RU000393"/>
    </source>
</evidence>
<dbReference type="Proteomes" id="UP000469462">
    <property type="component" value="Unassembled WGS sequence"/>
</dbReference>
<dbReference type="EC" id="1.15.1.1" evidence="2"/>
<dbReference type="SUPFAM" id="SSF49329">
    <property type="entry name" value="Cu,Zn superoxide dismutase-like"/>
    <property type="match status" value="1"/>
</dbReference>
<dbReference type="GO" id="GO:0005507">
    <property type="term" value="F:copper ion binding"/>
    <property type="evidence" value="ECO:0007669"/>
    <property type="project" value="InterPro"/>
</dbReference>
<keyword evidence="2" id="KW-0560">Oxidoreductase</keyword>
<proteinExistence type="inferred from homology"/>
<sequence>MKNTFKVLALCAAAAATGLAHADADQTKLYDPMSAKEKVVVNVDLLGKDGNTAVGQVVAVNTPYGVAFYPNLKGLTPGMHGFHVHQNPDCGATDAGLAMKAGGHWDPEKKGVHSFPWDDNGHKGDLPSLYVAADGTAVTPVLAPKIKSVDELKGHSIMVHVGGDNFHDHPAKLGGGGARLACGVIK</sequence>
<evidence type="ECO:0000256" key="1">
    <source>
        <dbReference type="ARBA" id="ARBA00010457"/>
    </source>
</evidence>
<dbReference type="CDD" id="cd00305">
    <property type="entry name" value="Cu-Zn_Superoxide_Dismutase"/>
    <property type="match status" value="1"/>
</dbReference>
<dbReference type="RefSeq" id="WP_139687347.1">
    <property type="nucleotide sequence ID" value="NZ_WEHW01000015.1"/>
</dbReference>
<evidence type="ECO:0000256" key="3">
    <source>
        <dbReference type="SAM" id="SignalP"/>
    </source>
</evidence>
<comment type="cofactor">
    <cofactor evidence="2">
        <name>Zn(2+)</name>
        <dbReference type="ChEBI" id="CHEBI:29105"/>
    </cofactor>
    <text evidence="2">Binds 1 zinc ion per subunit.</text>
</comment>
<dbReference type="PANTHER" id="PTHR10003">
    <property type="entry name" value="SUPEROXIDE DISMUTASE CU-ZN -RELATED"/>
    <property type="match status" value="1"/>
</dbReference>
<comment type="cofactor">
    <cofactor evidence="2">
        <name>Cu cation</name>
        <dbReference type="ChEBI" id="CHEBI:23378"/>
    </cofactor>
    <text evidence="2">Binds 1 copper ion per subunit.</text>
</comment>
<reference evidence="5 6" key="1">
    <citation type="submission" date="2019-10" db="EMBL/GenBank/DDBJ databases">
        <title>Genome diversity of Sutterella seckii.</title>
        <authorList>
            <person name="Chaplin A.V."/>
            <person name="Sokolova S.R."/>
            <person name="Mosin K.A."/>
            <person name="Ivanova E.L."/>
            <person name="Kochetkova T.O."/>
            <person name="Goltsov A.Y."/>
            <person name="Trofimov D.Y."/>
            <person name="Efimov B.A."/>
        </authorList>
    </citation>
    <scope>NUCLEOTIDE SEQUENCE [LARGE SCALE GENOMIC DNA]</scope>
    <source>
        <strain evidence="5 6">ASD3426</strain>
    </source>
</reference>
<protein>
    <recommendedName>
        <fullName evidence="2">Superoxide dismutase [Cu-Zn]</fullName>
        <ecNumber evidence="2">1.15.1.1</ecNumber>
    </recommendedName>
</protein>
<dbReference type="Gene3D" id="2.60.40.200">
    <property type="entry name" value="Superoxide dismutase, copper/zinc binding domain"/>
    <property type="match status" value="1"/>
</dbReference>
<dbReference type="InterPro" id="IPR018152">
    <property type="entry name" value="SOD_Cu/Zn_BS"/>
</dbReference>
<keyword evidence="2" id="KW-0862">Zinc</keyword>